<dbReference type="GO" id="GO:0005829">
    <property type="term" value="C:cytosol"/>
    <property type="evidence" value="ECO:0007669"/>
    <property type="project" value="TreeGrafter"/>
</dbReference>
<keyword evidence="4 10" id="KW-0547">Nucleotide-binding</keyword>
<protein>
    <recommendedName>
        <fullName evidence="10">dITP/XTP pyrophosphatase</fullName>
        <ecNumber evidence="10">3.6.1.66</ecNumber>
    </recommendedName>
    <alternativeName>
        <fullName evidence="10">Non-canonical purine NTP pyrophosphatase</fullName>
    </alternativeName>
    <alternativeName>
        <fullName evidence="10">Non-standard purine NTP pyrophosphatase</fullName>
    </alternativeName>
    <alternativeName>
        <fullName evidence="10">Nucleoside-triphosphate diphosphatase</fullName>
    </alternativeName>
    <alternativeName>
        <fullName evidence="10">Nucleoside-triphosphate pyrophosphatase</fullName>
        <shortName evidence="10">NTPase</shortName>
    </alternativeName>
</protein>
<evidence type="ECO:0000313" key="13">
    <source>
        <dbReference type="Proteomes" id="UP000271339"/>
    </source>
</evidence>
<feature type="binding site" evidence="10">
    <location>
        <begin position="176"/>
        <end position="177"/>
    </location>
    <ligand>
        <name>substrate</name>
    </ligand>
</feature>
<dbReference type="NCBIfam" id="NF011398">
    <property type="entry name" value="PRK14823.1"/>
    <property type="match status" value="1"/>
</dbReference>
<dbReference type="EMBL" id="REFC01000012">
    <property type="protein sequence ID" value="RMA64616.1"/>
    <property type="molecule type" value="Genomic_DNA"/>
</dbReference>
<evidence type="ECO:0000313" key="12">
    <source>
        <dbReference type="EMBL" id="RMA64616.1"/>
    </source>
</evidence>
<organism evidence="12 13">
    <name type="scientific">Ulvibacter antarcticus</name>
    <dbReference type="NCBI Taxonomy" id="442714"/>
    <lineage>
        <taxon>Bacteria</taxon>
        <taxon>Pseudomonadati</taxon>
        <taxon>Bacteroidota</taxon>
        <taxon>Flavobacteriia</taxon>
        <taxon>Flavobacteriales</taxon>
        <taxon>Flavobacteriaceae</taxon>
        <taxon>Ulvibacter</taxon>
    </lineage>
</organism>
<dbReference type="GO" id="GO:0036222">
    <property type="term" value="F:XTP diphosphatase activity"/>
    <property type="evidence" value="ECO:0007669"/>
    <property type="project" value="UniProtKB-UniRule"/>
</dbReference>
<dbReference type="PANTHER" id="PTHR11067">
    <property type="entry name" value="INOSINE TRIPHOSPHATE PYROPHOSPHATASE/HAM1 PROTEIN"/>
    <property type="match status" value="1"/>
</dbReference>
<comment type="function">
    <text evidence="10">Pyrophosphatase that catalyzes the hydrolysis of nucleoside triphosphates to their monophosphate derivatives, with a high preference for the non-canonical purine nucleotides XTP (xanthosine triphosphate), dITP (deoxyinosine triphosphate) and ITP. Seems to function as a house-cleaning enzyme that removes non-canonical purine nucleotides from the nucleotide pool, thus preventing their incorporation into DNA/RNA and avoiding chromosomal lesions.</text>
</comment>
<dbReference type="Proteomes" id="UP000271339">
    <property type="component" value="Unassembled WGS sequence"/>
</dbReference>
<comment type="catalytic activity">
    <reaction evidence="8 10">
        <text>dITP + H2O = dIMP + diphosphate + H(+)</text>
        <dbReference type="Rhea" id="RHEA:28342"/>
        <dbReference type="ChEBI" id="CHEBI:15377"/>
        <dbReference type="ChEBI" id="CHEBI:15378"/>
        <dbReference type="ChEBI" id="CHEBI:33019"/>
        <dbReference type="ChEBI" id="CHEBI:61194"/>
        <dbReference type="ChEBI" id="CHEBI:61382"/>
        <dbReference type="EC" id="3.6.1.66"/>
    </reaction>
</comment>
<keyword evidence="5 10" id="KW-0378">Hydrolase</keyword>
<comment type="caution">
    <text evidence="10">Lacks conserved residue(s) required for the propagation of feature annotation.</text>
</comment>
<keyword evidence="13" id="KW-1185">Reference proteome</keyword>
<feature type="active site" description="Proton acceptor" evidence="10">
    <location>
        <position position="68"/>
    </location>
</feature>
<dbReference type="GO" id="GO:0046872">
    <property type="term" value="F:metal ion binding"/>
    <property type="evidence" value="ECO:0007669"/>
    <property type="project" value="UniProtKB-KW"/>
</dbReference>
<dbReference type="RefSeq" id="WP_121907050.1">
    <property type="nucleotide sequence ID" value="NZ_REFC01000012.1"/>
</dbReference>
<dbReference type="Gene3D" id="3.90.950.10">
    <property type="match status" value="1"/>
</dbReference>
<evidence type="ECO:0000256" key="1">
    <source>
        <dbReference type="ARBA" id="ARBA00008023"/>
    </source>
</evidence>
<dbReference type="GO" id="GO:0009146">
    <property type="term" value="P:purine nucleoside triphosphate catabolic process"/>
    <property type="evidence" value="ECO:0007669"/>
    <property type="project" value="UniProtKB-UniRule"/>
</dbReference>
<comment type="subunit">
    <text evidence="2 10">Homodimer.</text>
</comment>
<evidence type="ECO:0000256" key="4">
    <source>
        <dbReference type="ARBA" id="ARBA00022741"/>
    </source>
</evidence>
<dbReference type="SUPFAM" id="SSF52972">
    <property type="entry name" value="ITPase-like"/>
    <property type="match status" value="1"/>
</dbReference>
<evidence type="ECO:0000256" key="9">
    <source>
        <dbReference type="ARBA" id="ARBA00052017"/>
    </source>
</evidence>
<feature type="binding site" evidence="10">
    <location>
        <position position="171"/>
    </location>
    <ligand>
        <name>substrate</name>
    </ligand>
</feature>
<dbReference type="CDD" id="cd00515">
    <property type="entry name" value="HAM1"/>
    <property type="match status" value="1"/>
</dbReference>
<reference evidence="12 13" key="1">
    <citation type="submission" date="2018-10" db="EMBL/GenBank/DDBJ databases">
        <title>Genomic Encyclopedia of Archaeal and Bacterial Type Strains, Phase II (KMG-II): from individual species to whole genera.</title>
        <authorList>
            <person name="Goeker M."/>
        </authorList>
    </citation>
    <scope>NUCLEOTIDE SEQUENCE [LARGE SCALE GENOMIC DNA]</scope>
    <source>
        <strain evidence="12 13">DSM 23424</strain>
    </source>
</reference>
<dbReference type="GO" id="GO:0000166">
    <property type="term" value="F:nucleotide binding"/>
    <property type="evidence" value="ECO:0007669"/>
    <property type="project" value="UniProtKB-KW"/>
</dbReference>
<dbReference type="GO" id="GO:0036220">
    <property type="term" value="F:ITP diphosphatase activity"/>
    <property type="evidence" value="ECO:0007669"/>
    <property type="project" value="UniProtKB-UniRule"/>
</dbReference>
<dbReference type="InterPro" id="IPR029001">
    <property type="entry name" value="ITPase-like_fam"/>
</dbReference>
<dbReference type="Pfam" id="PF01725">
    <property type="entry name" value="Ham1p_like"/>
    <property type="match status" value="1"/>
</dbReference>
<name>A0A3L9YVC0_9FLAO</name>
<comment type="catalytic activity">
    <reaction evidence="10">
        <text>ITP + H2O = IMP + diphosphate + H(+)</text>
        <dbReference type="Rhea" id="RHEA:29399"/>
        <dbReference type="ChEBI" id="CHEBI:15377"/>
        <dbReference type="ChEBI" id="CHEBI:15378"/>
        <dbReference type="ChEBI" id="CHEBI:33019"/>
        <dbReference type="ChEBI" id="CHEBI:58053"/>
        <dbReference type="ChEBI" id="CHEBI:61402"/>
        <dbReference type="EC" id="3.6.1.66"/>
    </reaction>
</comment>
<evidence type="ECO:0000256" key="10">
    <source>
        <dbReference type="HAMAP-Rule" id="MF_01405"/>
    </source>
</evidence>
<comment type="cofactor">
    <cofactor evidence="10">
        <name>Mg(2+)</name>
        <dbReference type="ChEBI" id="CHEBI:18420"/>
    </cofactor>
    <text evidence="10">Binds 1 Mg(2+) ion per subunit.</text>
</comment>
<evidence type="ECO:0000256" key="3">
    <source>
        <dbReference type="ARBA" id="ARBA00022723"/>
    </source>
</evidence>
<dbReference type="GO" id="GO:0017111">
    <property type="term" value="F:ribonucleoside triphosphate phosphatase activity"/>
    <property type="evidence" value="ECO:0007669"/>
    <property type="project" value="InterPro"/>
</dbReference>
<comment type="caution">
    <text evidence="12">The sequence shown here is derived from an EMBL/GenBank/DDBJ whole genome shotgun (WGS) entry which is preliminary data.</text>
</comment>
<evidence type="ECO:0000256" key="5">
    <source>
        <dbReference type="ARBA" id="ARBA00022801"/>
    </source>
</evidence>
<keyword evidence="3 10" id="KW-0479">Metal-binding</keyword>
<dbReference type="InterPro" id="IPR002637">
    <property type="entry name" value="RdgB/HAM1"/>
</dbReference>
<evidence type="ECO:0000256" key="2">
    <source>
        <dbReference type="ARBA" id="ARBA00011738"/>
    </source>
</evidence>
<dbReference type="GO" id="GO:0009117">
    <property type="term" value="P:nucleotide metabolic process"/>
    <property type="evidence" value="ECO:0007669"/>
    <property type="project" value="UniProtKB-KW"/>
</dbReference>
<evidence type="ECO:0000256" key="6">
    <source>
        <dbReference type="ARBA" id="ARBA00022842"/>
    </source>
</evidence>
<evidence type="ECO:0000256" key="7">
    <source>
        <dbReference type="ARBA" id="ARBA00023080"/>
    </source>
</evidence>
<feature type="binding site" evidence="10">
    <location>
        <position position="68"/>
    </location>
    <ligand>
        <name>Mg(2+)</name>
        <dbReference type="ChEBI" id="CHEBI:18420"/>
    </ligand>
</feature>
<gene>
    <name evidence="12" type="ORF">BXY75_1493</name>
</gene>
<dbReference type="FunFam" id="3.90.950.10:FF:000001">
    <property type="entry name" value="dITP/XTP pyrophosphatase"/>
    <property type="match status" value="1"/>
</dbReference>
<comment type="catalytic activity">
    <reaction evidence="9 10">
        <text>XTP + H2O = XMP + diphosphate + H(+)</text>
        <dbReference type="Rhea" id="RHEA:28610"/>
        <dbReference type="ChEBI" id="CHEBI:15377"/>
        <dbReference type="ChEBI" id="CHEBI:15378"/>
        <dbReference type="ChEBI" id="CHEBI:33019"/>
        <dbReference type="ChEBI" id="CHEBI:57464"/>
        <dbReference type="ChEBI" id="CHEBI:61314"/>
        <dbReference type="EC" id="3.6.1.66"/>
    </reaction>
</comment>
<dbReference type="InterPro" id="IPR020922">
    <property type="entry name" value="dITP/XTP_pyrophosphatase"/>
</dbReference>
<dbReference type="HAMAP" id="MF_01405">
    <property type="entry name" value="Non_canon_purine_NTPase"/>
    <property type="match status" value="1"/>
</dbReference>
<accession>A0A3L9YVC0</accession>
<proteinExistence type="inferred from homology"/>
<feature type="binding site" evidence="10">
    <location>
        <begin position="148"/>
        <end position="151"/>
    </location>
    <ligand>
        <name>substrate</name>
    </ligand>
</feature>
<keyword evidence="7 10" id="KW-0546">Nucleotide metabolism</keyword>
<dbReference type="EC" id="3.6.1.66" evidence="10"/>
<dbReference type="GO" id="GO:0035870">
    <property type="term" value="F:dITP diphosphatase activity"/>
    <property type="evidence" value="ECO:0007669"/>
    <property type="project" value="UniProtKB-UniRule"/>
</dbReference>
<evidence type="ECO:0000256" key="8">
    <source>
        <dbReference type="ARBA" id="ARBA00051875"/>
    </source>
</evidence>
<dbReference type="NCBIfam" id="TIGR00042">
    <property type="entry name" value="RdgB/HAM1 family non-canonical purine NTP pyrophosphatase"/>
    <property type="match status" value="1"/>
</dbReference>
<evidence type="ECO:0000256" key="11">
    <source>
        <dbReference type="RuleBase" id="RU003781"/>
    </source>
</evidence>
<comment type="similarity">
    <text evidence="1 10 11">Belongs to the HAM1 NTPase family.</text>
</comment>
<sequence length="190" mass="21107">MKLVFATHNLNKYKEVKALLPHHFELLSLTDIGCEEDIPETATTIEGNAIIKANYVRDEYGLDCFADDTGLEVKSLNNEPGVYSARYAGIENNSEANMKKLLQKLDGHDDRSARFKTSIALTLKGANNLFTGICEGIIVAEARGDRGFGYDPIFQPTGFDKTFAQMTLLQKSEIGHRGKAMRQLIAYLSK</sequence>
<dbReference type="AlphaFoldDB" id="A0A3L9YVC0"/>
<dbReference type="PANTHER" id="PTHR11067:SF9">
    <property type="entry name" value="INOSINE TRIPHOSPHATE PYROPHOSPHATASE"/>
    <property type="match status" value="1"/>
</dbReference>
<dbReference type="OrthoDB" id="9807456at2"/>
<keyword evidence="6 10" id="KW-0460">Magnesium</keyword>
<feature type="binding site" evidence="10">
    <location>
        <begin position="7"/>
        <end position="12"/>
    </location>
    <ligand>
        <name>substrate</name>
    </ligand>
</feature>
<feature type="binding site" evidence="10">
    <location>
        <position position="69"/>
    </location>
    <ligand>
        <name>substrate</name>
    </ligand>
</feature>